<dbReference type="EMBL" id="CP144747">
    <property type="protein sequence ID" value="WVZ61760.1"/>
    <property type="molecule type" value="Genomic_DNA"/>
</dbReference>
<organism evidence="3 4">
    <name type="scientific">Paspalum notatum var. saurae</name>
    <dbReference type="NCBI Taxonomy" id="547442"/>
    <lineage>
        <taxon>Eukaryota</taxon>
        <taxon>Viridiplantae</taxon>
        <taxon>Streptophyta</taxon>
        <taxon>Embryophyta</taxon>
        <taxon>Tracheophyta</taxon>
        <taxon>Spermatophyta</taxon>
        <taxon>Magnoliopsida</taxon>
        <taxon>Liliopsida</taxon>
        <taxon>Poales</taxon>
        <taxon>Poaceae</taxon>
        <taxon>PACMAD clade</taxon>
        <taxon>Panicoideae</taxon>
        <taxon>Andropogonodae</taxon>
        <taxon>Paspaleae</taxon>
        <taxon>Paspalinae</taxon>
        <taxon>Paspalum</taxon>
    </lineage>
</organism>
<evidence type="ECO:0000256" key="1">
    <source>
        <dbReference type="SAM" id="MobiDB-lite"/>
    </source>
</evidence>
<dbReference type="Proteomes" id="UP001341281">
    <property type="component" value="Chromosome 03"/>
</dbReference>
<feature type="region of interest" description="Disordered" evidence="1">
    <location>
        <begin position="368"/>
        <end position="387"/>
    </location>
</feature>
<name>A0AAQ3SW16_PASNO</name>
<gene>
    <name evidence="3" type="ORF">U9M48_011581</name>
</gene>
<sequence length="1036" mass="114783">MAPPPPPPPPPDLIDDAVAEILLRLSPDGHACLVRASLVCKSWRRVLSDPAFPRRYREFHRTPPLLGFLRHTSCRFIPVTKRNPFLHPPLDWPVLDCRHGHVLLLNKVKNKARGALAVWDPITGDHKVLPGLDLTRFCTYSGAVLCAVAGCDHSGCHGGPFLVVFVATRVTVSGAWVYSSEAAAWSAPASVANDYSYLDENRAAIVGGEVYFTLCGGTNILKYDLGKHCLSVIVGSPRRYRDAIVLMPAEDGSSSLGFAGIHGGSTLHLWSRQVDLMGVARWVRYIVIHLTELADLHKPNCYAYAIGFPEEGVGVFLPSQDLNVLLFELRSRRLRKIRNYRYDELIPFVSFYIPDFACRKRLAITNPTEEQTRRAGSSRISKRNEGTRNTHQHGLLCFEMSSAVLVFFGLLHGMSCRFIPVTKRIPFLQPPLVSPVLDCGHGRVLLNKEEDGTRGALTVWDPITGDHKVLPELDITRFPTYSGAVLCAVAGCDHSGCHGGPFLVVFVGNRGMVSSTWVYSSEAAAWSAPASVEHIHEYYFEYANRGAIVGGDVYFFMFRGGGGAEILKYDLGKHCLSMIASPCEYHHSIVLMPTEDASLGFAGIQGDSTLHLWSRQVDSMGVARWVLYRVIHLEKLVDLGRPYGYAHAIRFPEEGMGVILLSQDGIFLFELRSGRLRKLSECYYDLIPFMSFYIPGTILLRLPPDDPACLVCASLVCKSWRCVLSDPAFPRRYREFHRTPPPLLGFLHGVYVSSGRVSCRFVPATTRAPSLQPPLECQALDSRHGRVLLHKVYGARGALAVWDPITGDHKVLPEPDFIRSSGSYSGVVLCAEAGCDHRGCHGGPFLVVFVGNAYREASAWVYSSEAASWSAPASVEHAYQKCHVDANSGRGAIVGDEVYFTLGVDTAILKYDLWKHCLSVIGSPCLNHSTTVLMPTEDGSLGLAGIRGGWTLHLWSRQMNLMGVATWIYHRAIHLKELLPLHNPYFAHVIGFPEEGLGVLFVTKGGTFLFELKSWRVRKVSQCSYDLIPFMSFYFP</sequence>
<evidence type="ECO:0000259" key="2">
    <source>
        <dbReference type="Pfam" id="PF00646"/>
    </source>
</evidence>
<feature type="domain" description="F-box" evidence="2">
    <location>
        <begin position="12"/>
        <end position="53"/>
    </location>
</feature>
<dbReference type="PANTHER" id="PTHR32133">
    <property type="entry name" value="OS07G0120400 PROTEIN"/>
    <property type="match status" value="1"/>
</dbReference>
<dbReference type="SUPFAM" id="SSF81383">
    <property type="entry name" value="F-box domain"/>
    <property type="match status" value="2"/>
</dbReference>
<dbReference type="PANTHER" id="PTHR32133:SF408">
    <property type="entry name" value="OS07G0120400 PROTEIN"/>
    <property type="match status" value="1"/>
</dbReference>
<reference evidence="3 4" key="1">
    <citation type="submission" date="2024-02" db="EMBL/GenBank/DDBJ databases">
        <title>High-quality chromosome-scale genome assembly of Pensacola bahiagrass (Paspalum notatum Flugge var. saurae).</title>
        <authorList>
            <person name="Vega J.M."/>
            <person name="Podio M."/>
            <person name="Orjuela J."/>
            <person name="Siena L.A."/>
            <person name="Pessino S.C."/>
            <person name="Combes M.C."/>
            <person name="Mariac C."/>
            <person name="Albertini E."/>
            <person name="Pupilli F."/>
            <person name="Ortiz J.P.A."/>
            <person name="Leblanc O."/>
        </authorList>
    </citation>
    <scope>NUCLEOTIDE SEQUENCE [LARGE SCALE GENOMIC DNA]</scope>
    <source>
        <strain evidence="3">R1</strain>
        <tissue evidence="3">Leaf</tissue>
    </source>
</reference>
<feature type="compositionally biased region" description="Polar residues" evidence="1">
    <location>
        <begin position="368"/>
        <end position="379"/>
    </location>
</feature>
<evidence type="ECO:0000313" key="4">
    <source>
        <dbReference type="Proteomes" id="UP001341281"/>
    </source>
</evidence>
<dbReference type="InterPro" id="IPR036047">
    <property type="entry name" value="F-box-like_dom_sf"/>
</dbReference>
<dbReference type="AlphaFoldDB" id="A0AAQ3SW16"/>
<dbReference type="InterPro" id="IPR001810">
    <property type="entry name" value="F-box_dom"/>
</dbReference>
<protein>
    <recommendedName>
        <fullName evidence="2">F-box domain-containing protein</fullName>
    </recommendedName>
</protein>
<dbReference type="Gene3D" id="1.20.1280.50">
    <property type="match status" value="1"/>
</dbReference>
<accession>A0AAQ3SW16</accession>
<feature type="non-terminal residue" evidence="3">
    <location>
        <position position="1"/>
    </location>
</feature>
<evidence type="ECO:0000313" key="3">
    <source>
        <dbReference type="EMBL" id="WVZ61760.1"/>
    </source>
</evidence>
<proteinExistence type="predicted"/>
<keyword evidence="4" id="KW-1185">Reference proteome</keyword>
<dbReference type="Pfam" id="PF00646">
    <property type="entry name" value="F-box"/>
    <property type="match status" value="2"/>
</dbReference>
<feature type="domain" description="F-box" evidence="2">
    <location>
        <begin position="698"/>
        <end position="730"/>
    </location>
</feature>